<accession>A0ABV2BSN8</accession>
<dbReference type="RefSeq" id="WP_353874521.1">
    <property type="nucleotide sequence ID" value="NZ_JBEVCJ010000006.1"/>
</dbReference>
<organism evidence="2 3">
    <name type="scientific">Aliikangiella maris</name>
    <dbReference type="NCBI Taxonomy" id="3162458"/>
    <lineage>
        <taxon>Bacteria</taxon>
        <taxon>Pseudomonadati</taxon>
        <taxon>Pseudomonadota</taxon>
        <taxon>Gammaproteobacteria</taxon>
        <taxon>Oceanospirillales</taxon>
        <taxon>Pleioneaceae</taxon>
        <taxon>Aliikangiella</taxon>
    </lineage>
</organism>
<keyword evidence="3" id="KW-1185">Reference proteome</keyword>
<dbReference type="Proteomes" id="UP001548189">
    <property type="component" value="Unassembled WGS sequence"/>
</dbReference>
<evidence type="ECO:0008006" key="4">
    <source>
        <dbReference type="Google" id="ProtNLM"/>
    </source>
</evidence>
<dbReference type="Gene3D" id="3.40.30.10">
    <property type="entry name" value="Glutaredoxin"/>
    <property type="match status" value="1"/>
</dbReference>
<reference evidence="2 3" key="1">
    <citation type="submission" date="2024-06" db="EMBL/GenBank/DDBJ databases">
        <authorList>
            <person name="Li F."/>
        </authorList>
    </citation>
    <scope>NUCLEOTIDE SEQUENCE [LARGE SCALE GENOMIC DNA]</scope>
    <source>
        <strain evidence="2 3">GXAS 311</strain>
    </source>
</reference>
<dbReference type="InterPro" id="IPR050824">
    <property type="entry name" value="Thiol_disulfide_DsbA"/>
</dbReference>
<keyword evidence="1" id="KW-0732">Signal</keyword>
<dbReference type="PANTHER" id="PTHR35891">
    <property type="entry name" value="THIOL:DISULFIDE INTERCHANGE PROTEIN DSBA"/>
    <property type="match status" value="1"/>
</dbReference>
<dbReference type="PANTHER" id="PTHR35891:SF3">
    <property type="entry name" value="THIOL:DISULFIDE INTERCHANGE PROTEIN DSBL"/>
    <property type="match status" value="1"/>
</dbReference>
<dbReference type="InterPro" id="IPR036249">
    <property type="entry name" value="Thioredoxin-like_sf"/>
</dbReference>
<sequence length="236" mass="27540">MNFIKRNFAHYSIVFISLLTLSKVNATQTILAAESQTTNINQVSIQSEFQQGMDYWVINSTIEDNINDLNKLKVIADIELFYWFGCEPCKKVEQVLTNYKQQNPDLIIRYTPLVAHSDWRQQAYIQPLLEQLVELENLPDRQKIYESCLIEDCATLASFDLINQWLLKYLQLEQLPPIDTAKIWQAEKEYRKRADSFSISQVPTIIIRENYAVDANSAKSLHRLMAIVDFLLQETR</sequence>
<feature type="signal peptide" evidence="1">
    <location>
        <begin position="1"/>
        <end position="26"/>
    </location>
</feature>
<feature type="chain" id="PRO_5045610895" description="Thioredoxin domain-containing protein" evidence="1">
    <location>
        <begin position="27"/>
        <end position="236"/>
    </location>
</feature>
<comment type="caution">
    <text evidence="2">The sequence shown here is derived from an EMBL/GenBank/DDBJ whole genome shotgun (WGS) entry which is preliminary data.</text>
</comment>
<dbReference type="SUPFAM" id="SSF52833">
    <property type="entry name" value="Thioredoxin-like"/>
    <property type="match status" value="1"/>
</dbReference>
<name>A0ABV2BSN8_9GAMM</name>
<evidence type="ECO:0000313" key="3">
    <source>
        <dbReference type="Proteomes" id="UP001548189"/>
    </source>
</evidence>
<evidence type="ECO:0000313" key="2">
    <source>
        <dbReference type="EMBL" id="MET1254906.1"/>
    </source>
</evidence>
<protein>
    <recommendedName>
        <fullName evidence="4">Thioredoxin domain-containing protein</fullName>
    </recommendedName>
</protein>
<evidence type="ECO:0000256" key="1">
    <source>
        <dbReference type="SAM" id="SignalP"/>
    </source>
</evidence>
<gene>
    <name evidence="2" type="ORF">ABVT43_07205</name>
</gene>
<proteinExistence type="predicted"/>
<dbReference type="EMBL" id="JBEVCJ010000006">
    <property type="protein sequence ID" value="MET1254906.1"/>
    <property type="molecule type" value="Genomic_DNA"/>
</dbReference>